<keyword evidence="2" id="KW-1185">Reference proteome</keyword>
<comment type="caution">
    <text evidence="1">The sequence shown here is derived from an EMBL/GenBank/DDBJ whole genome shotgun (WGS) entry which is preliminary data.</text>
</comment>
<protein>
    <submittedName>
        <fullName evidence="1">DUF1751-domain-containing protein</fullName>
    </submittedName>
</protein>
<proteinExistence type="predicted"/>
<sequence>MAILSTPLQYLNSVPPVTRAFTACTVAASSVYLWIQWTSVVTGPAVVPYLTLVPGASLFYPWTFATSALVEISIIELVVSLLVVPASLRYFERLWGSIETLKFILVCTTLPNVIAFAFNWIEFVATRNADIFLYGMQYHGQMALFTGLLVAFTQIIPEHQVQILGVIRARVKTLPMVYLTFSTVMTFIGFQCPYILIQFGWFVSWIYLRFYKRNGGDSVGGVDTYGDRSETFALVSWFPPFVHTPISLLGNTVHKVASRFHLIPTSVPTDLESGGYSQLPGGARAEAERRRALALKALDQRIANSSTSSPSQGGPSSANPSSSSRPSPSVPAPESKASLADEVDVADGASSDGDARR</sequence>
<evidence type="ECO:0000313" key="1">
    <source>
        <dbReference type="EMBL" id="KAH7930425.1"/>
    </source>
</evidence>
<gene>
    <name evidence="1" type="ORF">BV22DRAFT_1028383</name>
</gene>
<organism evidence="1 2">
    <name type="scientific">Leucogyrophana mollusca</name>
    <dbReference type="NCBI Taxonomy" id="85980"/>
    <lineage>
        <taxon>Eukaryota</taxon>
        <taxon>Fungi</taxon>
        <taxon>Dikarya</taxon>
        <taxon>Basidiomycota</taxon>
        <taxon>Agaricomycotina</taxon>
        <taxon>Agaricomycetes</taxon>
        <taxon>Agaricomycetidae</taxon>
        <taxon>Boletales</taxon>
        <taxon>Boletales incertae sedis</taxon>
        <taxon>Leucogyrophana</taxon>
    </lineage>
</organism>
<evidence type="ECO:0000313" key="2">
    <source>
        <dbReference type="Proteomes" id="UP000790709"/>
    </source>
</evidence>
<dbReference type="EMBL" id="MU266332">
    <property type="protein sequence ID" value="KAH7930425.1"/>
    <property type="molecule type" value="Genomic_DNA"/>
</dbReference>
<accession>A0ACB8BZ31</accession>
<dbReference type="Proteomes" id="UP000790709">
    <property type="component" value="Unassembled WGS sequence"/>
</dbReference>
<name>A0ACB8BZ31_9AGAM</name>
<reference evidence="1" key="1">
    <citation type="journal article" date="2021" name="New Phytol.">
        <title>Evolutionary innovations through gain and loss of genes in the ectomycorrhizal Boletales.</title>
        <authorList>
            <person name="Wu G."/>
            <person name="Miyauchi S."/>
            <person name="Morin E."/>
            <person name="Kuo A."/>
            <person name="Drula E."/>
            <person name="Varga T."/>
            <person name="Kohler A."/>
            <person name="Feng B."/>
            <person name="Cao Y."/>
            <person name="Lipzen A."/>
            <person name="Daum C."/>
            <person name="Hundley H."/>
            <person name="Pangilinan J."/>
            <person name="Johnson J."/>
            <person name="Barry K."/>
            <person name="LaButti K."/>
            <person name="Ng V."/>
            <person name="Ahrendt S."/>
            <person name="Min B."/>
            <person name="Choi I.G."/>
            <person name="Park H."/>
            <person name="Plett J.M."/>
            <person name="Magnuson J."/>
            <person name="Spatafora J.W."/>
            <person name="Nagy L.G."/>
            <person name="Henrissat B."/>
            <person name="Grigoriev I.V."/>
            <person name="Yang Z.L."/>
            <person name="Xu J."/>
            <person name="Martin F.M."/>
        </authorList>
    </citation>
    <scope>NUCLEOTIDE SEQUENCE</scope>
    <source>
        <strain evidence="1">KUC20120723A-06</strain>
    </source>
</reference>